<dbReference type="Proteomes" id="UP000777784">
    <property type="component" value="Unassembled WGS sequence"/>
</dbReference>
<dbReference type="SUPFAM" id="SSF141452">
    <property type="entry name" value="Hcp1-like"/>
    <property type="match status" value="1"/>
</dbReference>
<protein>
    <submittedName>
        <fullName evidence="1">Hcp family type VI secretion system effector</fullName>
    </submittedName>
</protein>
<dbReference type="Pfam" id="PF05638">
    <property type="entry name" value="T6SS_HCP"/>
    <property type="match status" value="1"/>
</dbReference>
<name>A0A948W812_UNCEI</name>
<dbReference type="InterPro" id="IPR036624">
    <property type="entry name" value="Hcp1-lik_sf"/>
</dbReference>
<dbReference type="Gene3D" id="2.30.110.20">
    <property type="entry name" value="Hcp1-like"/>
    <property type="match status" value="1"/>
</dbReference>
<gene>
    <name evidence="1" type="ORF">KJ970_18075</name>
</gene>
<dbReference type="InterPro" id="IPR052947">
    <property type="entry name" value="T6SS_Hcp1_domain"/>
</dbReference>
<accession>A0A948W812</accession>
<sequence>MPMPIHLTIEGMTQGAFEGPVKMKGREGTVLVQALVHEVLMPRSPQTGLSTGKRMHNPLVVTKELDKISPQLYLALVTGEHLTVTLKWYRPNPEGGASEQHYFTTTLTNAVLVSIKEYIPNVLDARNNNFTHMEDVSFTYEKIVWTFVPDGVESEDDWQSPVE</sequence>
<proteinExistence type="predicted"/>
<organism evidence="1 2">
    <name type="scientific">Eiseniibacteriota bacterium</name>
    <dbReference type="NCBI Taxonomy" id="2212470"/>
    <lineage>
        <taxon>Bacteria</taxon>
        <taxon>Candidatus Eiseniibacteriota</taxon>
    </lineage>
</organism>
<dbReference type="InterPro" id="IPR008514">
    <property type="entry name" value="T6SS_Hcp"/>
</dbReference>
<dbReference type="PANTHER" id="PTHR34319:SF6">
    <property type="entry name" value="MAJOR EXPORTED PROTEIN"/>
    <property type="match status" value="1"/>
</dbReference>
<dbReference type="NCBIfam" id="TIGR03344">
    <property type="entry name" value="VI_effect_Hcp1"/>
    <property type="match status" value="1"/>
</dbReference>
<reference evidence="1" key="1">
    <citation type="submission" date="2021-05" db="EMBL/GenBank/DDBJ databases">
        <title>Energy efficiency and biological interactions define the core microbiome of deep oligotrophic groundwater.</title>
        <authorList>
            <person name="Mehrshad M."/>
            <person name="Lopez-Fernandez M."/>
            <person name="Bell E."/>
            <person name="Bernier-Latmani R."/>
            <person name="Bertilsson S."/>
            <person name="Dopson M."/>
        </authorList>
    </citation>
    <scope>NUCLEOTIDE SEQUENCE</scope>
    <source>
        <strain evidence="1">Modern_marine.mb.64</strain>
    </source>
</reference>
<dbReference type="EMBL" id="JAHJDP010000100">
    <property type="protein sequence ID" value="MBU2692830.1"/>
    <property type="molecule type" value="Genomic_DNA"/>
</dbReference>
<evidence type="ECO:0000313" key="2">
    <source>
        <dbReference type="Proteomes" id="UP000777784"/>
    </source>
</evidence>
<evidence type="ECO:0000313" key="1">
    <source>
        <dbReference type="EMBL" id="MBU2692830.1"/>
    </source>
</evidence>
<dbReference type="AlphaFoldDB" id="A0A948W812"/>
<comment type="caution">
    <text evidence="1">The sequence shown here is derived from an EMBL/GenBank/DDBJ whole genome shotgun (WGS) entry which is preliminary data.</text>
</comment>
<dbReference type="PANTHER" id="PTHR34319">
    <property type="entry name" value="MAJOR EXPORTED PROTEIN"/>
    <property type="match status" value="1"/>
</dbReference>